<keyword evidence="5 10" id="KW-0472">Membrane</keyword>
<evidence type="ECO:0000313" key="13">
    <source>
        <dbReference type="EMBL" id="MFB5193276.1"/>
    </source>
</evidence>
<dbReference type="InterPro" id="IPR003660">
    <property type="entry name" value="HAMP_dom"/>
</dbReference>
<evidence type="ECO:0000256" key="7">
    <source>
        <dbReference type="ARBA" id="ARBA00029447"/>
    </source>
</evidence>
<keyword evidence="3 10" id="KW-0812">Transmembrane</keyword>
<dbReference type="PANTHER" id="PTHR32089">
    <property type="entry name" value="METHYL-ACCEPTING CHEMOTAXIS PROTEIN MCPB"/>
    <property type="match status" value="1"/>
</dbReference>
<dbReference type="Pfam" id="PF00672">
    <property type="entry name" value="HAMP"/>
    <property type="match status" value="1"/>
</dbReference>
<dbReference type="PROSITE" id="PS50885">
    <property type="entry name" value="HAMP"/>
    <property type="match status" value="1"/>
</dbReference>
<keyword evidence="4 10" id="KW-1133">Transmembrane helix</keyword>
<dbReference type="Gene3D" id="1.10.287.950">
    <property type="entry name" value="Methyl-accepting chemotaxis protein"/>
    <property type="match status" value="1"/>
</dbReference>
<dbReference type="InterPro" id="IPR004089">
    <property type="entry name" value="MCPsignal_dom"/>
</dbReference>
<protein>
    <submittedName>
        <fullName evidence="13">Methyl-accepting chemotaxis protein</fullName>
    </submittedName>
</protein>
<dbReference type="InterPro" id="IPR033463">
    <property type="entry name" value="sCache_3"/>
</dbReference>
<comment type="subcellular location">
    <subcellularLocation>
        <location evidence="1">Cell membrane</location>
        <topology evidence="1">Multi-pass membrane protein</topology>
    </subcellularLocation>
</comment>
<feature type="non-terminal residue" evidence="13">
    <location>
        <position position="1"/>
    </location>
</feature>
<feature type="domain" description="Methyl-accepting transducer" evidence="11">
    <location>
        <begin position="299"/>
        <end position="535"/>
    </location>
</feature>
<gene>
    <name evidence="13" type="ORF">KKP3000_003917</name>
</gene>
<keyword evidence="9" id="KW-0175">Coiled coil</keyword>
<keyword evidence="14" id="KW-1185">Reference proteome</keyword>
<dbReference type="Gene3D" id="6.10.340.10">
    <property type="match status" value="1"/>
</dbReference>
<evidence type="ECO:0000256" key="6">
    <source>
        <dbReference type="ARBA" id="ARBA00023224"/>
    </source>
</evidence>
<comment type="caution">
    <text evidence="13">The sequence shown here is derived from an EMBL/GenBank/DDBJ whole genome shotgun (WGS) entry which is preliminary data.</text>
</comment>
<evidence type="ECO:0000259" key="12">
    <source>
        <dbReference type="PROSITE" id="PS50885"/>
    </source>
</evidence>
<dbReference type="RefSeq" id="WP_375330619.1">
    <property type="nucleotide sequence ID" value="NZ_JBDXSU010000067.1"/>
</dbReference>
<dbReference type="SUPFAM" id="SSF103190">
    <property type="entry name" value="Sensory domain-like"/>
    <property type="match status" value="1"/>
</dbReference>
<evidence type="ECO:0000256" key="3">
    <source>
        <dbReference type="ARBA" id="ARBA00022692"/>
    </source>
</evidence>
<comment type="similarity">
    <text evidence="7">Belongs to the methyl-accepting chemotaxis (MCP) protein family.</text>
</comment>
<proteinExistence type="inferred from homology"/>
<evidence type="ECO:0000259" key="11">
    <source>
        <dbReference type="PROSITE" id="PS50111"/>
    </source>
</evidence>
<dbReference type="EMBL" id="JBDXSU010000067">
    <property type="protein sequence ID" value="MFB5193276.1"/>
    <property type="molecule type" value="Genomic_DNA"/>
</dbReference>
<evidence type="ECO:0000256" key="10">
    <source>
        <dbReference type="SAM" id="Phobius"/>
    </source>
</evidence>
<dbReference type="InterPro" id="IPR004090">
    <property type="entry name" value="Chemotax_Me-accpt_rcpt"/>
</dbReference>
<dbReference type="PROSITE" id="PS50111">
    <property type="entry name" value="CHEMOTAXIS_TRANSDUC_2"/>
    <property type="match status" value="1"/>
</dbReference>
<accession>A0ABV5AMG5</accession>
<keyword evidence="6 8" id="KW-0807">Transducer</keyword>
<dbReference type="SMART" id="SM00283">
    <property type="entry name" value="MA"/>
    <property type="match status" value="1"/>
</dbReference>
<feature type="domain" description="HAMP" evidence="12">
    <location>
        <begin position="227"/>
        <end position="280"/>
    </location>
</feature>
<evidence type="ECO:0000256" key="8">
    <source>
        <dbReference type="PROSITE-ProRule" id="PRU00284"/>
    </source>
</evidence>
<evidence type="ECO:0000256" key="1">
    <source>
        <dbReference type="ARBA" id="ARBA00004651"/>
    </source>
</evidence>
<keyword evidence="2" id="KW-1003">Cell membrane</keyword>
<evidence type="ECO:0000256" key="4">
    <source>
        <dbReference type="ARBA" id="ARBA00022989"/>
    </source>
</evidence>
<dbReference type="PRINTS" id="PR00260">
    <property type="entry name" value="CHEMTRNSDUCR"/>
</dbReference>
<feature type="transmembrane region" description="Helical" evidence="10">
    <location>
        <begin position="31"/>
        <end position="51"/>
    </location>
</feature>
<evidence type="ECO:0000313" key="14">
    <source>
        <dbReference type="Proteomes" id="UP001579974"/>
    </source>
</evidence>
<dbReference type="Pfam" id="PF00015">
    <property type="entry name" value="MCPsignal"/>
    <property type="match status" value="1"/>
</dbReference>
<organism evidence="13 14">
    <name type="scientific">Alicyclobacillus fastidiosus</name>
    <dbReference type="NCBI Taxonomy" id="392011"/>
    <lineage>
        <taxon>Bacteria</taxon>
        <taxon>Bacillati</taxon>
        <taxon>Bacillota</taxon>
        <taxon>Bacilli</taxon>
        <taxon>Bacillales</taxon>
        <taxon>Alicyclobacillaceae</taxon>
        <taxon>Alicyclobacillus</taxon>
    </lineage>
</organism>
<feature type="coiled-coil region" evidence="9">
    <location>
        <begin position="549"/>
        <end position="579"/>
    </location>
</feature>
<dbReference type="CDD" id="cd11386">
    <property type="entry name" value="MCP_signal"/>
    <property type="match status" value="1"/>
</dbReference>
<evidence type="ECO:0000256" key="2">
    <source>
        <dbReference type="ARBA" id="ARBA00022475"/>
    </source>
</evidence>
<dbReference type="Proteomes" id="UP001579974">
    <property type="component" value="Unassembled WGS sequence"/>
</dbReference>
<dbReference type="PANTHER" id="PTHR32089:SF112">
    <property type="entry name" value="LYSOZYME-LIKE PROTEIN-RELATED"/>
    <property type="match status" value="1"/>
</dbReference>
<feature type="transmembrane region" description="Helical" evidence="10">
    <location>
        <begin position="208"/>
        <end position="226"/>
    </location>
</feature>
<dbReference type="InterPro" id="IPR029151">
    <property type="entry name" value="Sensor-like_sf"/>
</dbReference>
<sequence length="585" mass="62831">LFRQDASSEFTPLPDTLTSTAFRNRGIKFKVITLLTCMIIFSLAITNLLGVHTTNQVIGESSESKLTSQISIGRHLMENQYNGDWQVTSGKLWKGDSVLNGNNNIPTLLGSEIGDMVTIYQGNQAVATSFKTNDGKYLVGGTLPSNVQQTVLEKGETYIGQQTIGGQLYEVAFQPIQDNSNKVIGAWSLTSPLTQLVRQQTVYQYESFIVAILVLIFGLGIGWFMTNRMVRPLKKLIGTAHEIGTGNLAVHLSDIQSTDEIGQLGKVFNQMILSLRTLINELTSTSHKLGTSSEQFFNSAEETNKAAQQVAMTIQETAITVGEQAERAKASMTAVEEMSHSVNQIATSAQSVTDSAMSTSDIAGNGNQSVQSAVEQMNAVGESIESLSGLVDTVSQRSQDIGRIIEIITQLASQTDLLALNAAIEAARAGEHGRGFAVVASEVRKLAEQSSDAARQIAQSIATMQSDTKQAVKSMHTAQVDVRQGIEAVNTAGVSFGNIQMAVQHVADQILEVSSACQQLSASSIEVLGSIRFISDATSQTAASTETIAASAEEQLATMEDVTESAQRLSQMADQMQKLASKFKL</sequence>
<evidence type="ECO:0000256" key="9">
    <source>
        <dbReference type="SAM" id="Coils"/>
    </source>
</evidence>
<dbReference type="SUPFAM" id="SSF58104">
    <property type="entry name" value="Methyl-accepting chemotaxis protein (MCP) signaling domain"/>
    <property type="match status" value="1"/>
</dbReference>
<dbReference type="SMART" id="SM00304">
    <property type="entry name" value="HAMP"/>
    <property type="match status" value="1"/>
</dbReference>
<dbReference type="CDD" id="cd06225">
    <property type="entry name" value="HAMP"/>
    <property type="match status" value="1"/>
</dbReference>
<name>A0ABV5AMG5_9BACL</name>
<dbReference type="Pfam" id="PF17202">
    <property type="entry name" value="sCache_3_3"/>
    <property type="match status" value="1"/>
</dbReference>
<evidence type="ECO:0000256" key="5">
    <source>
        <dbReference type="ARBA" id="ARBA00023136"/>
    </source>
</evidence>
<reference evidence="13 14" key="1">
    <citation type="journal article" date="2024" name="Int. J. Mol. Sci.">
        <title>Exploration of Alicyclobacillus spp. Genome in Search of Antibiotic Resistance.</title>
        <authorList>
            <person name="Bucka-Kolendo J."/>
            <person name="Kiousi D.E."/>
            <person name="Dekowska A."/>
            <person name="Mikolajczuk-Szczyrba A."/>
            <person name="Karadedos D.M."/>
            <person name="Michael P."/>
            <person name="Galanis A."/>
            <person name="Sokolowska B."/>
        </authorList>
    </citation>
    <scope>NUCLEOTIDE SEQUENCE [LARGE SCALE GENOMIC DNA]</scope>
    <source>
        <strain evidence="13 14">KKP 3000</strain>
    </source>
</reference>